<dbReference type="InterPro" id="IPR036873">
    <property type="entry name" value="Rhodanese-like_dom_sf"/>
</dbReference>
<protein>
    <submittedName>
        <fullName evidence="2">Rhodanese-like domain-containing protein</fullName>
    </submittedName>
</protein>
<dbReference type="EMBL" id="JBHSIV010000016">
    <property type="protein sequence ID" value="MFC5063750.1"/>
    <property type="molecule type" value="Genomic_DNA"/>
</dbReference>
<evidence type="ECO:0000313" key="2">
    <source>
        <dbReference type="EMBL" id="MFC5063750.1"/>
    </source>
</evidence>
<comment type="caution">
    <text evidence="2">The sequence shown here is derived from an EMBL/GenBank/DDBJ whole genome shotgun (WGS) entry which is preliminary data.</text>
</comment>
<dbReference type="PANTHER" id="PTHR44086">
    <property type="entry name" value="THIOSULFATE SULFURTRANSFERASE RDL2, MITOCHONDRIAL-RELATED"/>
    <property type="match status" value="1"/>
</dbReference>
<dbReference type="PROSITE" id="PS50206">
    <property type="entry name" value="RHODANESE_3"/>
    <property type="match status" value="1"/>
</dbReference>
<dbReference type="Proteomes" id="UP001595947">
    <property type="component" value="Unassembled WGS sequence"/>
</dbReference>
<sequence length="108" mass="11067">MTDIDPDEARRRLDAGEVVLVDVRERHEWAAGHAPGALHRPLGELDPAEFAGRTVVTTCRGGGRGSRAATTLADAGVDAANLAGGLRGWAEAGGAVVRDDGTPGTLDA</sequence>
<dbReference type="CDD" id="cd00158">
    <property type="entry name" value="RHOD"/>
    <property type="match status" value="1"/>
</dbReference>
<dbReference type="SMART" id="SM00450">
    <property type="entry name" value="RHOD"/>
    <property type="match status" value="1"/>
</dbReference>
<evidence type="ECO:0000313" key="3">
    <source>
        <dbReference type="Proteomes" id="UP001595947"/>
    </source>
</evidence>
<organism evidence="2 3">
    <name type="scientific">Actinomycetospora atypica</name>
    <dbReference type="NCBI Taxonomy" id="1290095"/>
    <lineage>
        <taxon>Bacteria</taxon>
        <taxon>Bacillati</taxon>
        <taxon>Actinomycetota</taxon>
        <taxon>Actinomycetes</taxon>
        <taxon>Pseudonocardiales</taxon>
        <taxon>Pseudonocardiaceae</taxon>
        <taxon>Actinomycetospora</taxon>
    </lineage>
</organism>
<accession>A0ABV9YLK7</accession>
<evidence type="ECO:0000259" key="1">
    <source>
        <dbReference type="PROSITE" id="PS50206"/>
    </source>
</evidence>
<dbReference type="InterPro" id="IPR001763">
    <property type="entry name" value="Rhodanese-like_dom"/>
</dbReference>
<feature type="domain" description="Rhodanese" evidence="1">
    <location>
        <begin position="14"/>
        <end position="98"/>
    </location>
</feature>
<reference evidence="3" key="1">
    <citation type="journal article" date="2019" name="Int. J. Syst. Evol. Microbiol.">
        <title>The Global Catalogue of Microorganisms (GCM) 10K type strain sequencing project: providing services to taxonomists for standard genome sequencing and annotation.</title>
        <authorList>
            <consortium name="The Broad Institute Genomics Platform"/>
            <consortium name="The Broad Institute Genome Sequencing Center for Infectious Disease"/>
            <person name="Wu L."/>
            <person name="Ma J."/>
        </authorList>
    </citation>
    <scope>NUCLEOTIDE SEQUENCE [LARGE SCALE GENOMIC DNA]</scope>
    <source>
        <strain evidence="3">CGMCC 4.7093</strain>
    </source>
</reference>
<proteinExistence type="predicted"/>
<dbReference type="RefSeq" id="WP_378037095.1">
    <property type="nucleotide sequence ID" value="NZ_JBHSIV010000016.1"/>
</dbReference>
<dbReference type="SUPFAM" id="SSF52821">
    <property type="entry name" value="Rhodanese/Cell cycle control phosphatase"/>
    <property type="match status" value="1"/>
</dbReference>
<keyword evidence="3" id="KW-1185">Reference proteome</keyword>
<gene>
    <name evidence="2" type="ORF">ACFPBZ_16140</name>
</gene>
<dbReference type="Pfam" id="PF00581">
    <property type="entry name" value="Rhodanese"/>
    <property type="match status" value="1"/>
</dbReference>
<dbReference type="PANTHER" id="PTHR44086:SF10">
    <property type="entry name" value="THIOSULFATE SULFURTRANSFERASE_RHODANESE-LIKE DOMAIN-CONTAINING PROTEIN 3"/>
    <property type="match status" value="1"/>
</dbReference>
<dbReference type="Gene3D" id="3.40.250.10">
    <property type="entry name" value="Rhodanese-like domain"/>
    <property type="match status" value="1"/>
</dbReference>
<name>A0ABV9YLK7_9PSEU</name>